<feature type="compositionally biased region" description="Polar residues" evidence="1">
    <location>
        <begin position="157"/>
        <end position="175"/>
    </location>
</feature>
<dbReference type="KEGG" id="amj:102563817"/>
<keyword evidence="2" id="KW-1133">Transmembrane helix</keyword>
<dbReference type="eggNOG" id="ENOG502S512">
    <property type="taxonomic scope" value="Eukaryota"/>
</dbReference>
<dbReference type="CTD" id="136263"/>
<evidence type="ECO:0000313" key="3">
    <source>
        <dbReference type="EMBL" id="KYO38854.1"/>
    </source>
</evidence>
<dbReference type="InterPro" id="IPR027955">
    <property type="entry name" value="DUF4636"/>
</dbReference>
<gene>
    <name evidence="3" type="primary">SSMEM1</name>
    <name evidence="3" type="ORF">Y1Q_0023511</name>
</gene>
<evidence type="ECO:0000256" key="2">
    <source>
        <dbReference type="SAM" id="Phobius"/>
    </source>
</evidence>
<reference evidence="3 4" key="1">
    <citation type="journal article" date="2012" name="Genome Biol.">
        <title>Sequencing three crocodilian genomes to illuminate the evolution of archosaurs and amniotes.</title>
        <authorList>
            <person name="St John J.A."/>
            <person name="Braun E.L."/>
            <person name="Isberg S.R."/>
            <person name="Miles L.G."/>
            <person name="Chong A.Y."/>
            <person name="Gongora J."/>
            <person name="Dalzell P."/>
            <person name="Moran C."/>
            <person name="Bed'hom B."/>
            <person name="Abzhanov A."/>
            <person name="Burgess S.C."/>
            <person name="Cooksey A.M."/>
            <person name="Castoe T.A."/>
            <person name="Crawford N.G."/>
            <person name="Densmore L.D."/>
            <person name="Drew J.C."/>
            <person name="Edwards S.V."/>
            <person name="Faircloth B.C."/>
            <person name="Fujita M.K."/>
            <person name="Greenwold M.J."/>
            <person name="Hoffmann F.G."/>
            <person name="Howard J.M."/>
            <person name="Iguchi T."/>
            <person name="Janes D.E."/>
            <person name="Khan S.Y."/>
            <person name="Kohno S."/>
            <person name="de Koning A.J."/>
            <person name="Lance S.L."/>
            <person name="McCarthy F.M."/>
            <person name="McCormack J.E."/>
            <person name="Merchant M.E."/>
            <person name="Peterson D.G."/>
            <person name="Pollock D.D."/>
            <person name="Pourmand N."/>
            <person name="Raney B.J."/>
            <person name="Roessler K.A."/>
            <person name="Sanford J.R."/>
            <person name="Sawyer R.H."/>
            <person name="Schmidt C.J."/>
            <person name="Triplett E.W."/>
            <person name="Tuberville T.D."/>
            <person name="Venegas-Anaya M."/>
            <person name="Howard J.T."/>
            <person name="Jarvis E.D."/>
            <person name="Guillette L.J.Jr."/>
            <person name="Glenn T.C."/>
            <person name="Green R.E."/>
            <person name="Ray D.A."/>
        </authorList>
    </citation>
    <scope>NUCLEOTIDE SEQUENCE [LARGE SCALE GENOMIC DNA]</scope>
    <source>
        <strain evidence="3">KSC_2009_1</strain>
    </source>
</reference>
<evidence type="ECO:0000256" key="1">
    <source>
        <dbReference type="SAM" id="MobiDB-lite"/>
    </source>
</evidence>
<dbReference type="PANTHER" id="PTHR31822:SF1">
    <property type="entry name" value="SERINE-RICH SINGLE-PASS MEMBRANE PROTEIN 1"/>
    <property type="match status" value="1"/>
</dbReference>
<comment type="caution">
    <text evidence="3">The sequence shown here is derived from an EMBL/GenBank/DDBJ whole genome shotgun (WGS) entry which is preliminary data.</text>
</comment>
<keyword evidence="2" id="KW-0812">Transmembrane</keyword>
<dbReference type="STRING" id="8496.A0A151NQ01"/>
<dbReference type="PANTHER" id="PTHR31822">
    <property type="entry name" value="SERINE-RICH SINGLE-PASS MEMBRANE PROTEIN 1"/>
    <property type="match status" value="1"/>
</dbReference>
<dbReference type="AlphaFoldDB" id="A0A151NQ01"/>
<dbReference type="OrthoDB" id="9367609at2759"/>
<feature type="transmembrane region" description="Helical" evidence="2">
    <location>
        <begin position="44"/>
        <end position="66"/>
    </location>
</feature>
<dbReference type="EMBL" id="AKHW03002440">
    <property type="protein sequence ID" value="KYO38854.1"/>
    <property type="molecule type" value="Genomic_DNA"/>
</dbReference>
<feature type="region of interest" description="Disordered" evidence="1">
    <location>
        <begin position="145"/>
        <end position="191"/>
    </location>
</feature>
<keyword evidence="4" id="KW-1185">Reference proteome</keyword>
<dbReference type="RefSeq" id="XP_019343184.1">
    <property type="nucleotide sequence ID" value="XM_019487639.2"/>
</dbReference>
<proteinExistence type="predicted"/>
<keyword evidence="2" id="KW-0472">Membrane</keyword>
<sequence length="240" mass="27903">MGFSFLSFSWLYLHKSPLDANPNQEQDYKEHDEDADGFYGVVGQILLSYCIGIVVITLIYRVYIWISERNEDEELSSDKWTSNPDVPRESSCMRHCKFSLWDFVSKFFSWKNKKPALFSEVPTAGYPLEGRPERFFTKLSQLNIPDSHSSDTDSEDWNSGASSWKESETENIPSTDSRRQKKTGQKQRNVGDPWIREQPCLHCKAKRTRQWLSQHFFHPVSSLPGKGNPREENCYWGIST</sequence>
<dbReference type="Pfam" id="PF15468">
    <property type="entry name" value="DUF4636"/>
    <property type="match status" value="1"/>
</dbReference>
<accession>A0A151NQ01</accession>
<dbReference type="Proteomes" id="UP000050525">
    <property type="component" value="Unassembled WGS sequence"/>
</dbReference>
<name>A0A151NQ01_ALLMI</name>
<dbReference type="GeneID" id="102563817"/>
<organism evidence="3 4">
    <name type="scientific">Alligator mississippiensis</name>
    <name type="common">American alligator</name>
    <dbReference type="NCBI Taxonomy" id="8496"/>
    <lineage>
        <taxon>Eukaryota</taxon>
        <taxon>Metazoa</taxon>
        <taxon>Chordata</taxon>
        <taxon>Craniata</taxon>
        <taxon>Vertebrata</taxon>
        <taxon>Euteleostomi</taxon>
        <taxon>Archelosauria</taxon>
        <taxon>Archosauria</taxon>
        <taxon>Crocodylia</taxon>
        <taxon>Alligatoridae</taxon>
        <taxon>Alligatorinae</taxon>
        <taxon>Alligator</taxon>
    </lineage>
</organism>
<evidence type="ECO:0000313" key="4">
    <source>
        <dbReference type="Proteomes" id="UP000050525"/>
    </source>
</evidence>
<protein>
    <submittedName>
        <fullName evidence="3">Serine-rich single-pass membrane protein 1</fullName>
    </submittedName>
</protein>